<name>A0ACC3BX06_PYRYE</name>
<comment type="caution">
    <text evidence="1">The sequence shown here is derived from an EMBL/GenBank/DDBJ whole genome shotgun (WGS) entry which is preliminary data.</text>
</comment>
<gene>
    <name evidence="1" type="ORF">I4F81_004991</name>
</gene>
<evidence type="ECO:0000313" key="2">
    <source>
        <dbReference type="Proteomes" id="UP000798662"/>
    </source>
</evidence>
<protein>
    <submittedName>
        <fullName evidence="1">Uncharacterized protein</fullName>
    </submittedName>
</protein>
<sequence>MEPAAGGPKAKVPPQFLRFFETLGVAEPLKVQTLARLLRSFHHVAAQLDAQLALVGASLHSALSRMVNTESPLAPPQYRWIRVVDRLGFFNDSDLYAGRLVSNGMSYAYRHNELDVLAAANALRLIDRRQSVAPEDPRASGDQPPLLVPPGGIVIPRPPTSGDQGPPAESSLSRPPILPPGSGSWPHPDGGGLLVPPGGIVVGRPGAGVENNDASPPGSSPAGELHKDAGSTPVLADGQLQPGGVVVAVRDRSNSPAVLATVAGVEVSVSNAAQPRGVVQVDSVPAPPILSSVPVVNPSDVAVECVTTVIDGLRDREDVRDVLHRLVCDSLILLSRLHGRSGAGVAVEEDAVNSQLTWSVVRKVVYRWWPVWEAADGEGGKQGPTPPPGTVSYLSHPNRPGKFSRWAIDVDI</sequence>
<accession>A0ACC3BX06</accession>
<dbReference type="EMBL" id="CM020618">
    <property type="protein sequence ID" value="KAK1862417.1"/>
    <property type="molecule type" value="Genomic_DNA"/>
</dbReference>
<organism evidence="1 2">
    <name type="scientific">Pyropia yezoensis</name>
    <name type="common">Susabi-nori</name>
    <name type="synonym">Porphyra yezoensis</name>
    <dbReference type="NCBI Taxonomy" id="2788"/>
    <lineage>
        <taxon>Eukaryota</taxon>
        <taxon>Rhodophyta</taxon>
        <taxon>Bangiophyceae</taxon>
        <taxon>Bangiales</taxon>
        <taxon>Bangiaceae</taxon>
        <taxon>Pyropia</taxon>
    </lineage>
</organism>
<proteinExistence type="predicted"/>
<dbReference type="Proteomes" id="UP000798662">
    <property type="component" value="Chromosome 1"/>
</dbReference>
<keyword evidence="2" id="KW-1185">Reference proteome</keyword>
<evidence type="ECO:0000313" key="1">
    <source>
        <dbReference type="EMBL" id="KAK1862417.1"/>
    </source>
</evidence>
<reference evidence="1" key="1">
    <citation type="submission" date="2019-11" db="EMBL/GenBank/DDBJ databases">
        <title>Nori genome reveals adaptations in red seaweeds to the harsh intertidal environment.</title>
        <authorList>
            <person name="Wang D."/>
            <person name="Mao Y."/>
        </authorList>
    </citation>
    <scope>NUCLEOTIDE SEQUENCE</scope>
    <source>
        <tissue evidence="1">Gametophyte</tissue>
    </source>
</reference>